<feature type="domain" description="Zn(2)-C6 fungal-type" evidence="3">
    <location>
        <begin position="10"/>
        <end position="38"/>
    </location>
</feature>
<keyword evidence="1" id="KW-0539">Nucleus</keyword>
<feature type="region of interest" description="Disordered" evidence="2">
    <location>
        <begin position="57"/>
        <end position="79"/>
    </location>
</feature>
<organism evidence="4 5">
    <name type="scientific">Ophiobolus disseminans</name>
    <dbReference type="NCBI Taxonomy" id="1469910"/>
    <lineage>
        <taxon>Eukaryota</taxon>
        <taxon>Fungi</taxon>
        <taxon>Dikarya</taxon>
        <taxon>Ascomycota</taxon>
        <taxon>Pezizomycotina</taxon>
        <taxon>Dothideomycetes</taxon>
        <taxon>Pleosporomycetidae</taxon>
        <taxon>Pleosporales</taxon>
        <taxon>Pleosporineae</taxon>
        <taxon>Phaeosphaeriaceae</taxon>
        <taxon>Ophiobolus</taxon>
    </lineage>
</organism>
<dbReference type="SUPFAM" id="SSF57701">
    <property type="entry name" value="Zn2/Cys6 DNA-binding domain"/>
    <property type="match status" value="1"/>
</dbReference>
<evidence type="ECO:0000256" key="2">
    <source>
        <dbReference type="SAM" id="MobiDB-lite"/>
    </source>
</evidence>
<reference evidence="4" key="1">
    <citation type="journal article" date="2020" name="Stud. Mycol.">
        <title>101 Dothideomycetes genomes: a test case for predicting lifestyles and emergence of pathogens.</title>
        <authorList>
            <person name="Haridas S."/>
            <person name="Albert R."/>
            <person name="Binder M."/>
            <person name="Bloem J."/>
            <person name="Labutti K."/>
            <person name="Salamov A."/>
            <person name="Andreopoulos B."/>
            <person name="Baker S."/>
            <person name="Barry K."/>
            <person name="Bills G."/>
            <person name="Bluhm B."/>
            <person name="Cannon C."/>
            <person name="Castanera R."/>
            <person name="Culley D."/>
            <person name="Daum C."/>
            <person name="Ezra D."/>
            <person name="Gonzalez J."/>
            <person name="Henrissat B."/>
            <person name="Kuo A."/>
            <person name="Liang C."/>
            <person name="Lipzen A."/>
            <person name="Lutzoni F."/>
            <person name="Magnuson J."/>
            <person name="Mondo S."/>
            <person name="Nolan M."/>
            <person name="Ohm R."/>
            <person name="Pangilinan J."/>
            <person name="Park H.-J."/>
            <person name="Ramirez L."/>
            <person name="Alfaro M."/>
            <person name="Sun H."/>
            <person name="Tritt A."/>
            <person name="Yoshinaga Y."/>
            <person name="Zwiers L.-H."/>
            <person name="Turgeon B."/>
            <person name="Goodwin S."/>
            <person name="Spatafora J."/>
            <person name="Crous P."/>
            <person name="Grigoriev I."/>
        </authorList>
    </citation>
    <scope>NUCLEOTIDE SEQUENCE</scope>
    <source>
        <strain evidence="4">CBS 113818</strain>
    </source>
</reference>
<evidence type="ECO:0000313" key="4">
    <source>
        <dbReference type="EMBL" id="KAF2828886.1"/>
    </source>
</evidence>
<keyword evidence="5" id="KW-1185">Reference proteome</keyword>
<evidence type="ECO:0000259" key="3">
    <source>
        <dbReference type="PROSITE" id="PS50048"/>
    </source>
</evidence>
<name>A0A6A7A6T0_9PLEO</name>
<dbReference type="Gene3D" id="4.10.240.10">
    <property type="entry name" value="Zn(2)-C6 fungal-type DNA-binding domain"/>
    <property type="match status" value="1"/>
</dbReference>
<dbReference type="OrthoDB" id="5126878at2759"/>
<evidence type="ECO:0000313" key="5">
    <source>
        <dbReference type="Proteomes" id="UP000799424"/>
    </source>
</evidence>
<dbReference type="PANTHER" id="PTHR38111">
    <property type="entry name" value="ZN(2)-C6 FUNGAL-TYPE DOMAIN-CONTAINING PROTEIN-RELATED"/>
    <property type="match status" value="1"/>
</dbReference>
<dbReference type="SMART" id="SM00066">
    <property type="entry name" value="GAL4"/>
    <property type="match status" value="1"/>
</dbReference>
<accession>A0A6A7A6T0</accession>
<proteinExistence type="predicted"/>
<dbReference type="PROSITE" id="PS00463">
    <property type="entry name" value="ZN2_CY6_FUNGAL_1"/>
    <property type="match status" value="1"/>
</dbReference>
<evidence type="ECO:0000256" key="1">
    <source>
        <dbReference type="ARBA" id="ARBA00023242"/>
    </source>
</evidence>
<dbReference type="GO" id="GO:0008270">
    <property type="term" value="F:zinc ion binding"/>
    <property type="evidence" value="ECO:0007669"/>
    <property type="project" value="InterPro"/>
</dbReference>
<dbReference type="PROSITE" id="PS50048">
    <property type="entry name" value="ZN2_CY6_FUNGAL_2"/>
    <property type="match status" value="1"/>
</dbReference>
<dbReference type="InterPro" id="IPR001138">
    <property type="entry name" value="Zn2Cys6_DnaBD"/>
</dbReference>
<dbReference type="EMBL" id="MU006222">
    <property type="protein sequence ID" value="KAF2828886.1"/>
    <property type="molecule type" value="Genomic_DNA"/>
</dbReference>
<dbReference type="PANTHER" id="PTHR38111:SF2">
    <property type="entry name" value="FINGER DOMAIN PROTEIN, PUTATIVE (AFU_ORTHOLOGUE AFUA_1G01560)-RELATED"/>
    <property type="match status" value="1"/>
</dbReference>
<dbReference type="InterPro" id="IPR036864">
    <property type="entry name" value="Zn2-C6_fun-type_DNA-bd_sf"/>
</dbReference>
<dbReference type="InterPro" id="IPR053178">
    <property type="entry name" value="Osmoadaptation_assoc"/>
</dbReference>
<dbReference type="CDD" id="cd00067">
    <property type="entry name" value="GAL4"/>
    <property type="match status" value="1"/>
</dbReference>
<gene>
    <name evidence="4" type="ORF">CC86DRAFT_465586</name>
</gene>
<dbReference type="Pfam" id="PF00172">
    <property type="entry name" value="Zn_clus"/>
    <property type="match status" value="1"/>
</dbReference>
<dbReference type="AlphaFoldDB" id="A0A6A7A6T0"/>
<dbReference type="Proteomes" id="UP000799424">
    <property type="component" value="Unassembled WGS sequence"/>
</dbReference>
<sequence>MVNVGGRSKGCSNCRRRRVKCDENRPICMQCERNGLKCDGPRGFAFVEATIVSSRRKVKHDHGTPSAAGPVANMADPSGTSSLTRPCAPLLENHQELYIMFTRKHIAPDGPVDMALQELQTSNTSQLAPTRTVDCRKTHLQAVLSFATIFFGTKNGYSDIMKQGLISHGTTLKQLNQALSNPSCYMYDEVVVSVTTLAMQEMLVPSGPKRYLDHMLGLEKLLTLRDPTSRCSRKTFDLYKCLRHMLLYAALRAGRPSILAKPEWKTLLMQYCGSEEEMREQQLYDALADCSVLAAKLNVLVARLQFYGDGQDNQIDETRLGAQVLLGHLISWRGQVDANPAITYTDAFPCWAAPRSLRTYPDIEPPSVSTDLIFSNIDAALMLMLYNTTLLYVLNVLITLPLEPESMEEYLKRAHFSVLEICKSMPTPSAEELQADMHASPVVYWAIQVADTVLQKDQSPEGRWLLNLLNKKVARLRTKDFKWAT</sequence>
<protein>
    <recommendedName>
        <fullName evidence="3">Zn(2)-C6 fungal-type domain-containing protein</fullName>
    </recommendedName>
</protein>
<dbReference type="GO" id="GO:0000981">
    <property type="term" value="F:DNA-binding transcription factor activity, RNA polymerase II-specific"/>
    <property type="evidence" value="ECO:0007669"/>
    <property type="project" value="InterPro"/>
</dbReference>